<dbReference type="AlphaFoldDB" id="A0A2I1M578"/>
<reference evidence="3 4" key="1">
    <citation type="submission" date="2017-12" db="EMBL/GenBank/DDBJ databases">
        <title>Phylogenetic diversity of female urinary microbiome.</title>
        <authorList>
            <person name="Thomas-White K."/>
            <person name="Wolfe A.J."/>
        </authorList>
    </citation>
    <scope>NUCLEOTIDE SEQUENCE [LARGE SCALE GENOMIC DNA]</scope>
    <source>
        <strain evidence="3 4">UMB0119</strain>
    </source>
</reference>
<keyword evidence="4" id="KW-1185">Reference proteome</keyword>
<dbReference type="PROSITE" id="PS51257">
    <property type="entry name" value="PROKAR_LIPOPROTEIN"/>
    <property type="match status" value="1"/>
</dbReference>
<sequence length="138" mass="15817">MKKINKYFLSLLTVTTLTFTGCGNQSTTEQKDTTTTQQTEANNPETTDVEISIKDTVNDKEILTEDAKIDKNGLKDYLEKNHKAVFEDGMMTELEGIKQDEKEGQYWMYYVNDEMADVGIGDYVPKAGDEIEFRFEKM</sequence>
<evidence type="ECO:0000256" key="1">
    <source>
        <dbReference type="SAM" id="MobiDB-lite"/>
    </source>
</evidence>
<dbReference type="RefSeq" id="WP_101540814.1">
    <property type="nucleotide sequence ID" value="NZ_PKGS01000007.1"/>
</dbReference>
<name>A0A2I1M578_9FIRM</name>
<accession>A0A2I1M578</accession>
<evidence type="ECO:0000313" key="3">
    <source>
        <dbReference type="EMBL" id="PKZ15281.1"/>
    </source>
</evidence>
<dbReference type="Gene3D" id="2.170.130.30">
    <property type="match status" value="1"/>
</dbReference>
<dbReference type="InterPro" id="IPR027954">
    <property type="entry name" value="Transcobalamin-like_C"/>
</dbReference>
<dbReference type="EMBL" id="PKGS01000007">
    <property type="protein sequence ID" value="PKZ15281.1"/>
    <property type="molecule type" value="Genomic_DNA"/>
</dbReference>
<gene>
    <name evidence="3" type="ORF">CYJ34_08325</name>
</gene>
<proteinExistence type="predicted"/>
<dbReference type="Pfam" id="PF14478">
    <property type="entry name" value="DUF4430"/>
    <property type="match status" value="1"/>
</dbReference>
<evidence type="ECO:0000313" key="4">
    <source>
        <dbReference type="Proteomes" id="UP000234335"/>
    </source>
</evidence>
<feature type="region of interest" description="Disordered" evidence="1">
    <location>
        <begin position="23"/>
        <end position="46"/>
    </location>
</feature>
<organism evidence="3 4">
    <name type="scientific">Anaerococcus octavius</name>
    <dbReference type="NCBI Taxonomy" id="54007"/>
    <lineage>
        <taxon>Bacteria</taxon>
        <taxon>Bacillati</taxon>
        <taxon>Bacillota</taxon>
        <taxon>Tissierellia</taxon>
        <taxon>Tissierellales</taxon>
        <taxon>Peptoniphilaceae</taxon>
        <taxon>Anaerococcus</taxon>
    </lineage>
</organism>
<dbReference type="Proteomes" id="UP000234335">
    <property type="component" value="Unassembled WGS sequence"/>
</dbReference>
<comment type="caution">
    <text evidence="3">The sequence shown here is derived from an EMBL/GenBank/DDBJ whole genome shotgun (WGS) entry which is preliminary data.</text>
</comment>
<evidence type="ECO:0000259" key="2">
    <source>
        <dbReference type="Pfam" id="PF14478"/>
    </source>
</evidence>
<protein>
    <recommendedName>
        <fullName evidence="2">Transcobalamin-like C-terminal domain-containing protein</fullName>
    </recommendedName>
</protein>
<feature type="domain" description="Transcobalamin-like C-terminal" evidence="2">
    <location>
        <begin position="75"/>
        <end position="137"/>
    </location>
</feature>